<proteinExistence type="predicted"/>
<dbReference type="EMBL" id="JBHUKY010000023">
    <property type="protein sequence ID" value="MFD2410849.1"/>
    <property type="molecule type" value="Genomic_DNA"/>
</dbReference>
<feature type="compositionally biased region" description="Gly residues" evidence="1">
    <location>
        <begin position="149"/>
        <end position="158"/>
    </location>
</feature>
<feature type="region of interest" description="Disordered" evidence="1">
    <location>
        <begin position="233"/>
        <end position="269"/>
    </location>
</feature>
<evidence type="ECO:0000256" key="1">
    <source>
        <dbReference type="SAM" id="MobiDB-lite"/>
    </source>
</evidence>
<evidence type="ECO:0008006" key="4">
    <source>
        <dbReference type="Google" id="ProtNLM"/>
    </source>
</evidence>
<dbReference type="PANTHER" id="PTHR24023:SF1082">
    <property type="entry name" value="COLLAGEN TRIPLE HELIX REPEAT"/>
    <property type="match status" value="1"/>
</dbReference>
<dbReference type="InterPro" id="IPR015943">
    <property type="entry name" value="WD40/YVTN_repeat-like_dom_sf"/>
</dbReference>
<dbReference type="Proteomes" id="UP001597448">
    <property type="component" value="Unassembled WGS sequence"/>
</dbReference>
<organism evidence="2 3">
    <name type="scientific">Paenibacillus rhizoplanae</name>
    <dbReference type="NCBI Taxonomy" id="1917181"/>
    <lineage>
        <taxon>Bacteria</taxon>
        <taxon>Bacillati</taxon>
        <taxon>Bacillota</taxon>
        <taxon>Bacilli</taxon>
        <taxon>Bacillales</taxon>
        <taxon>Paenibacillaceae</taxon>
        <taxon>Paenibacillus</taxon>
    </lineage>
</organism>
<dbReference type="Gene3D" id="2.130.10.10">
    <property type="entry name" value="YVTN repeat-like/Quinoprotein amine dehydrogenase"/>
    <property type="match status" value="1"/>
</dbReference>
<name>A0ABW5F887_9BACL</name>
<dbReference type="RefSeq" id="WP_209984986.1">
    <property type="nucleotide sequence ID" value="NZ_JBHSVQ010000001.1"/>
</dbReference>
<dbReference type="InterPro" id="IPR050149">
    <property type="entry name" value="Collagen_superfamily"/>
</dbReference>
<dbReference type="SUPFAM" id="SSF82171">
    <property type="entry name" value="DPP6 N-terminal domain-like"/>
    <property type="match status" value="1"/>
</dbReference>
<protein>
    <recommendedName>
        <fullName evidence="4">Collagen triple helix repeat protein</fullName>
    </recommendedName>
</protein>
<reference evidence="3" key="1">
    <citation type="journal article" date="2019" name="Int. J. Syst. Evol. Microbiol.">
        <title>The Global Catalogue of Microorganisms (GCM) 10K type strain sequencing project: providing services to taxonomists for standard genome sequencing and annotation.</title>
        <authorList>
            <consortium name="The Broad Institute Genomics Platform"/>
            <consortium name="The Broad Institute Genome Sequencing Center for Infectious Disease"/>
            <person name="Wu L."/>
            <person name="Ma J."/>
        </authorList>
    </citation>
    <scope>NUCLEOTIDE SEQUENCE [LARGE SCALE GENOMIC DNA]</scope>
    <source>
        <strain evidence="3">CCM 8725</strain>
    </source>
</reference>
<dbReference type="PANTHER" id="PTHR24023">
    <property type="entry name" value="COLLAGEN ALPHA"/>
    <property type="match status" value="1"/>
</dbReference>
<keyword evidence="3" id="KW-1185">Reference proteome</keyword>
<sequence length="783" mass="82774">MSNLTTLPLGTPGPAIHLAETLDIVAVQPQAHVTFQIPVVFQAVSSGPSLLRIELLTMLSGSVLQTQLVTLSHTGTEETARNLQVTVNHSANPGTYAYTIRARVVSYINVKADPSIGRAVAGIAAVHAIRAATGHTGPTGPTGTTGTQGTRGGGGDYGNKGVTGATGYGATGPTGDTGEPGLPASFTGTAGYGATGPTGMTGITGIGPAGATGIAVTGTTGYNVTGSPGLQGAEGLRGALGPTGTGSKGPTGAAGSTGATGSTGESVPPPLYQYRADSQVLTSELQTVLSLDTLQTKAGQRVQLQGDLRISYLPLAEAVRIPLSINVLYNNAVIRSFEFRSIVQGYGSGEADPGKRASVQFPFSLTHIPEAGPGVYSVQVQIDFSIPSALSLIMENRYLAAEAMGSGTPYVVSEATAYFLFNGGVCVLDAQSGTVQYIPVDPSINFDAGTATFAASADSKYIYYGLQDKLYRFNIQSRAVDWTMVLNLDASVVDLLLTPDQRYLFISTNTSQTIVFNLSNGSPINILSMTSSVQYSAVSPDSRYAFFFVAWGQIHAYEIATRELTENIFGAYPVALLQTPALSNPLVVTSDSMEVRMTPAMRNTFYIYAEIGNFSNTGLKPSNSNNSTWGIRQLKSGETYILDNGFPENQNAFIPMNVSIFDRQGNLTNSLPGPFSSYSIIMSPDERWICVLGTPPGSFQIRLISTSDQMIQQIPSTTLNDVLIGFANFTSDSKYLVFMGFNTVYLISIADFSVRTINYNPDNIDISAVFYSLSNGRYKTQSK</sequence>
<feature type="compositionally biased region" description="Low complexity" evidence="1">
    <location>
        <begin position="133"/>
        <end position="148"/>
    </location>
</feature>
<evidence type="ECO:0000313" key="3">
    <source>
        <dbReference type="Proteomes" id="UP001597448"/>
    </source>
</evidence>
<evidence type="ECO:0000313" key="2">
    <source>
        <dbReference type="EMBL" id="MFD2410849.1"/>
    </source>
</evidence>
<feature type="region of interest" description="Disordered" evidence="1">
    <location>
        <begin position="133"/>
        <end position="189"/>
    </location>
</feature>
<accession>A0ABW5F887</accession>
<gene>
    <name evidence="2" type="ORF">ACFSX3_13255</name>
</gene>
<feature type="compositionally biased region" description="Low complexity" evidence="1">
    <location>
        <begin position="250"/>
        <end position="264"/>
    </location>
</feature>
<comment type="caution">
    <text evidence="2">The sequence shown here is derived from an EMBL/GenBank/DDBJ whole genome shotgun (WGS) entry which is preliminary data.</text>
</comment>